<reference evidence="1" key="1">
    <citation type="submission" date="2021-01" db="EMBL/GenBank/DDBJ databases">
        <title>Genome public.</title>
        <authorList>
            <person name="Liu C."/>
            <person name="Sun Q."/>
        </authorList>
    </citation>
    <scope>NUCLEOTIDE SEQUENCE</scope>
    <source>
        <strain evidence="1">M6</strain>
    </source>
</reference>
<gene>
    <name evidence="1" type="ORF">JKK62_04530</name>
</gene>
<protein>
    <submittedName>
        <fullName evidence="1">Uncharacterized protein</fullName>
    </submittedName>
</protein>
<accession>A0A934WQH7</accession>
<dbReference type="Proteomes" id="UP000633365">
    <property type="component" value="Unassembled WGS sequence"/>
</dbReference>
<dbReference type="RefSeq" id="WP_201427072.1">
    <property type="nucleotide sequence ID" value="NZ_JAEQMG010000045.1"/>
</dbReference>
<proteinExistence type="predicted"/>
<name>A0A934WQH7_9FIRM</name>
<organism evidence="1 2">
    <name type="scientific">Ruminococcus difficilis</name>
    <dbReference type="NCBI Taxonomy" id="2763069"/>
    <lineage>
        <taxon>Bacteria</taxon>
        <taxon>Bacillati</taxon>
        <taxon>Bacillota</taxon>
        <taxon>Clostridia</taxon>
        <taxon>Eubacteriales</taxon>
        <taxon>Oscillospiraceae</taxon>
        <taxon>Ruminococcus</taxon>
    </lineage>
</organism>
<dbReference type="EMBL" id="JAEQMG010000045">
    <property type="protein sequence ID" value="MBK6087923.1"/>
    <property type="molecule type" value="Genomic_DNA"/>
</dbReference>
<keyword evidence="2" id="KW-1185">Reference proteome</keyword>
<dbReference type="InterPro" id="IPR049215">
    <property type="entry name" value="DUF6809"/>
</dbReference>
<sequence length="102" mass="11782">MKNIIKELYFGNIEPQARSFENDSFIQKQMSILSSCEQSLTEKLSGDEKKTFLAFANSSNVILSETELDRFIVGFRLGARFAYDAFVDNSAPYRNYLKEEFE</sequence>
<dbReference type="AlphaFoldDB" id="A0A934WQH7"/>
<evidence type="ECO:0000313" key="2">
    <source>
        <dbReference type="Proteomes" id="UP000633365"/>
    </source>
</evidence>
<evidence type="ECO:0000313" key="1">
    <source>
        <dbReference type="EMBL" id="MBK6087923.1"/>
    </source>
</evidence>
<comment type="caution">
    <text evidence="1">The sequence shown here is derived from an EMBL/GenBank/DDBJ whole genome shotgun (WGS) entry which is preliminary data.</text>
</comment>
<dbReference type="Pfam" id="PF20648">
    <property type="entry name" value="DUF6809"/>
    <property type="match status" value="1"/>
</dbReference>